<dbReference type="InterPro" id="IPR025336">
    <property type="entry name" value="SCO4226-like"/>
</dbReference>
<dbReference type="Pfam" id="PF14026">
    <property type="entry name" value="SCO4226-like"/>
    <property type="match status" value="1"/>
</dbReference>
<gene>
    <name evidence="2" type="ORF">EA473_00715</name>
</gene>
<evidence type="ECO:0000313" key="3">
    <source>
        <dbReference type="Proteomes" id="UP000282323"/>
    </source>
</evidence>
<feature type="compositionally biased region" description="Basic and acidic residues" evidence="1">
    <location>
        <begin position="71"/>
        <end position="81"/>
    </location>
</feature>
<dbReference type="OrthoDB" id="260050at2157"/>
<dbReference type="AlphaFoldDB" id="A0A3N6MKL1"/>
<name>A0A3N6MKL1_NATCH</name>
<protein>
    <submittedName>
        <fullName evidence="2">DUF4242 domain-containing protein</fullName>
    </submittedName>
</protein>
<feature type="region of interest" description="Disordered" evidence="1">
    <location>
        <begin position="71"/>
        <end position="101"/>
    </location>
</feature>
<keyword evidence="3" id="KW-1185">Reference proteome</keyword>
<evidence type="ECO:0000256" key="1">
    <source>
        <dbReference type="SAM" id="MobiDB-lite"/>
    </source>
</evidence>
<sequence>MSKSDLEDFLVLRELEEPITQEDLQTVDERSTACRWELDDEGMKVRAVESEVLTDEDGNVTGTHCHYKAESEEAVREHANRAELPISRIDRPGQPLGGDFD</sequence>
<reference evidence="2 3" key="1">
    <citation type="submission" date="2018-10" db="EMBL/GenBank/DDBJ databases">
        <title>Natrarchaeobius chitinivorans gen. nov., sp. nov., and Natrarchaeobius haloalkaliphilus sp. nov., alkaliphilic, chitin-utilizing haloarchaea from hypersaline alkaline lakes.</title>
        <authorList>
            <person name="Sorokin D.Y."/>
            <person name="Elcheninov A.G."/>
            <person name="Kostrikina N.A."/>
            <person name="Bale N.J."/>
            <person name="Sinninghe Damste J.S."/>
            <person name="Khijniak T.V."/>
            <person name="Kublanov I.V."/>
            <person name="Toshchakov S.V."/>
        </authorList>
    </citation>
    <scope>NUCLEOTIDE SEQUENCE [LARGE SCALE GENOMIC DNA]</scope>
    <source>
        <strain evidence="2 3">AArcht4T</strain>
    </source>
</reference>
<accession>A0A3N6MKL1</accession>
<organism evidence="2 3">
    <name type="scientific">Natrarchaeobius chitinivorans</name>
    <dbReference type="NCBI Taxonomy" id="1679083"/>
    <lineage>
        <taxon>Archaea</taxon>
        <taxon>Methanobacteriati</taxon>
        <taxon>Methanobacteriota</taxon>
        <taxon>Stenosarchaea group</taxon>
        <taxon>Halobacteria</taxon>
        <taxon>Halobacteriales</taxon>
        <taxon>Natrialbaceae</taxon>
        <taxon>Natrarchaeobius</taxon>
    </lineage>
</organism>
<dbReference type="Proteomes" id="UP000282323">
    <property type="component" value="Unassembled WGS sequence"/>
</dbReference>
<dbReference type="EMBL" id="REGA01000001">
    <property type="protein sequence ID" value="RQG97770.1"/>
    <property type="molecule type" value="Genomic_DNA"/>
</dbReference>
<dbReference type="RefSeq" id="WP_124193750.1">
    <property type="nucleotide sequence ID" value="NZ_REGA01000001.1"/>
</dbReference>
<proteinExistence type="predicted"/>
<comment type="caution">
    <text evidence="2">The sequence shown here is derived from an EMBL/GenBank/DDBJ whole genome shotgun (WGS) entry which is preliminary data.</text>
</comment>
<evidence type="ECO:0000313" key="2">
    <source>
        <dbReference type="EMBL" id="RQG97770.1"/>
    </source>
</evidence>